<dbReference type="EMBL" id="AP021876">
    <property type="protein sequence ID" value="BBO80891.1"/>
    <property type="molecule type" value="Genomic_DNA"/>
</dbReference>
<sequence length="67" mass="7462">MVINGFKKQKCPKCKKQEGLEIIYGAQTREEAERIKQGIAKPGGLRPESGPVFKWSCSSCGYVWGKT</sequence>
<protein>
    <submittedName>
        <fullName evidence="1">Uncharacterized protein</fullName>
    </submittedName>
</protein>
<dbReference type="Proteomes" id="UP000425960">
    <property type="component" value="Chromosome"/>
</dbReference>
<reference evidence="1 2" key="1">
    <citation type="submission" date="2019-11" db="EMBL/GenBank/DDBJ databases">
        <title>Comparative genomics of hydrocarbon-degrading Desulfosarcina strains.</title>
        <authorList>
            <person name="Watanabe M."/>
            <person name="Kojima H."/>
            <person name="Fukui M."/>
        </authorList>
    </citation>
    <scope>NUCLEOTIDE SEQUENCE [LARGE SCALE GENOMIC DNA]</scope>
    <source>
        <strain evidence="1 2">28bB2T</strain>
    </source>
</reference>
<accession>A0A5K7ZJ36</accession>
<dbReference type="RefSeq" id="WP_155321719.1">
    <property type="nucleotide sequence ID" value="NZ_AP021876.1"/>
</dbReference>
<evidence type="ECO:0000313" key="2">
    <source>
        <dbReference type="Proteomes" id="UP000425960"/>
    </source>
</evidence>
<proteinExistence type="predicted"/>
<dbReference type="KEGG" id="dov:DSCO28_14570"/>
<dbReference type="AlphaFoldDB" id="A0A5K7ZJ36"/>
<organism evidence="1 2">
    <name type="scientific">Desulfosarcina ovata subsp. sediminis</name>
    <dbReference type="NCBI Taxonomy" id="885957"/>
    <lineage>
        <taxon>Bacteria</taxon>
        <taxon>Pseudomonadati</taxon>
        <taxon>Thermodesulfobacteriota</taxon>
        <taxon>Desulfobacteria</taxon>
        <taxon>Desulfobacterales</taxon>
        <taxon>Desulfosarcinaceae</taxon>
        <taxon>Desulfosarcina</taxon>
    </lineage>
</organism>
<name>A0A5K7ZJ36_9BACT</name>
<evidence type="ECO:0000313" key="1">
    <source>
        <dbReference type="EMBL" id="BBO80891.1"/>
    </source>
</evidence>
<gene>
    <name evidence="1" type="ORF">DSCO28_14570</name>
</gene>